<name>A0A1C4VLD0_9ACTN</name>
<gene>
    <name evidence="1" type="ORF">GA0070564_1011289</name>
</gene>
<dbReference type="EMBL" id="FMCX01000001">
    <property type="protein sequence ID" value="SCE84756.1"/>
    <property type="molecule type" value="Genomic_DNA"/>
</dbReference>
<evidence type="ECO:0008006" key="3">
    <source>
        <dbReference type="Google" id="ProtNLM"/>
    </source>
</evidence>
<dbReference type="STRING" id="262898.GA0070564_1011289"/>
<dbReference type="RefSeq" id="WP_218104878.1">
    <property type="nucleotide sequence ID" value="NZ_FMCX01000001.1"/>
</dbReference>
<protein>
    <recommendedName>
        <fullName evidence="3">Acetyltransferase (GNAT) family protein</fullName>
    </recommendedName>
</protein>
<evidence type="ECO:0000313" key="1">
    <source>
        <dbReference type="EMBL" id="SCE84756.1"/>
    </source>
</evidence>
<organism evidence="1 2">
    <name type="scientific">Micromonospora mirobrigensis</name>
    <dbReference type="NCBI Taxonomy" id="262898"/>
    <lineage>
        <taxon>Bacteria</taxon>
        <taxon>Bacillati</taxon>
        <taxon>Actinomycetota</taxon>
        <taxon>Actinomycetes</taxon>
        <taxon>Micromonosporales</taxon>
        <taxon>Micromonosporaceae</taxon>
        <taxon>Micromonospora</taxon>
    </lineage>
</organism>
<sequence length="48" mass="5078">MELLRAAGVTLAVVGTGGEDGHAPARRTYEKAGFTGLPLVRYYARLDG</sequence>
<keyword evidence="2" id="KW-1185">Reference proteome</keyword>
<dbReference type="AlphaFoldDB" id="A0A1C4VLD0"/>
<evidence type="ECO:0000313" key="2">
    <source>
        <dbReference type="Proteomes" id="UP000199504"/>
    </source>
</evidence>
<reference evidence="2" key="1">
    <citation type="submission" date="2016-06" db="EMBL/GenBank/DDBJ databases">
        <authorList>
            <person name="Varghese N."/>
            <person name="Submissions Spin"/>
        </authorList>
    </citation>
    <scope>NUCLEOTIDE SEQUENCE [LARGE SCALE GENOMIC DNA]</scope>
    <source>
        <strain evidence="2">DSM 44830</strain>
    </source>
</reference>
<accession>A0A1C4VLD0</accession>
<dbReference type="Proteomes" id="UP000199504">
    <property type="component" value="Unassembled WGS sequence"/>
</dbReference>
<proteinExistence type="predicted"/>